<protein>
    <submittedName>
        <fullName evidence="1">Uncharacterized protein</fullName>
    </submittedName>
</protein>
<dbReference type="AlphaFoldDB" id="A0A221KAN2"/>
<keyword evidence="2" id="KW-1185">Reference proteome</keyword>
<sequence length="62" mass="6956">MALALAGLEEVLPFIRQLHCTADEVCLTLHPLPHCAGAQLVQRCFLELRRRLPDTDIYVTPS</sequence>
<gene>
    <name evidence="1" type="ORF">VITFI_CDS0299</name>
</gene>
<evidence type="ECO:0000313" key="2">
    <source>
        <dbReference type="Proteomes" id="UP000199729"/>
    </source>
</evidence>
<dbReference type="Proteomes" id="UP000199729">
    <property type="component" value="Chromosome"/>
</dbReference>
<accession>A0A221KAN2</accession>
<name>A0A221KAN2_VITFI</name>
<reference evidence="1 2" key="1">
    <citation type="submission" date="2017-07" db="EMBL/GenBank/DDBJ databases">
        <title>Complete Genome Sequence of the cosmetic ferment Vitreoscilla filiformis (ATCC15551).</title>
        <authorList>
            <person name="Contreras S."/>
            <person name="Sagory-Zalkind P."/>
            <person name="Blanquart H."/>
            <person name="Iltis A."/>
            <person name="Morand S.C."/>
        </authorList>
    </citation>
    <scope>NUCLEOTIDE SEQUENCE [LARGE SCALE GENOMIC DNA]</scope>
    <source>
        <strain evidence="1 2">ATCC 15551</strain>
    </source>
</reference>
<proteinExistence type="predicted"/>
<dbReference type="EMBL" id="CP022423">
    <property type="protein sequence ID" value="ASM76078.1"/>
    <property type="molecule type" value="Genomic_DNA"/>
</dbReference>
<dbReference type="KEGG" id="vff:VITFI_CDS0299"/>
<organism evidence="1 2">
    <name type="scientific">Vitreoscilla filiformis</name>
    <dbReference type="NCBI Taxonomy" id="63"/>
    <lineage>
        <taxon>Bacteria</taxon>
        <taxon>Pseudomonadati</taxon>
        <taxon>Pseudomonadota</taxon>
        <taxon>Betaproteobacteria</taxon>
        <taxon>Neisseriales</taxon>
        <taxon>Neisseriaceae</taxon>
        <taxon>Vitreoscilla</taxon>
    </lineage>
</organism>
<evidence type="ECO:0000313" key="1">
    <source>
        <dbReference type="EMBL" id="ASM76078.1"/>
    </source>
</evidence>